<organism evidence="2 3">
    <name type="scientific">Kumtagia ephedrae</name>
    <dbReference type="NCBI Taxonomy" id="2116701"/>
    <lineage>
        <taxon>Bacteria</taxon>
        <taxon>Pseudomonadati</taxon>
        <taxon>Pseudomonadota</taxon>
        <taxon>Alphaproteobacteria</taxon>
        <taxon>Hyphomicrobiales</taxon>
        <taxon>Phyllobacteriaceae</taxon>
        <taxon>Kumtagia</taxon>
    </lineage>
</organism>
<dbReference type="Proteomes" id="UP000241229">
    <property type="component" value="Unassembled WGS sequence"/>
</dbReference>
<accession>A0A2P7SAR9</accession>
<dbReference type="RefSeq" id="WP_106772635.1">
    <property type="nucleotide sequence ID" value="NZ_PXYK01000011.1"/>
</dbReference>
<reference evidence="2 3" key="1">
    <citation type="submission" date="2018-03" db="EMBL/GenBank/DDBJ databases">
        <title>The draft genome of Mesorhizobium sp. 6GN-30.</title>
        <authorList>
            <person name="Liu L."/>
            <person name="Li L."/>
            <person name="Wang T."/>
            <person name="Zhang X."/>
            <person name="Liang L."/>
        </authorList>
    </citation>
    <scope>NUCLEOTIDE SEQUENCE [LARGE SCALE GENOMIC DNA]</scope>
    <source>
        <strain evidence="2 3">6GN30</strain>
    </source>
</reference>
<proteinExistence type="inferred from homology"/>
<dbReference type="EMBL" id="PXYK01000011">
    <property type="protein sequence ID" value="PSJ59560.1"/>
    <property type="molecule type" value="Genomic_DNA"/>
</dbReference>
<dbReference type="SUPFAM" id="SSF53850">
    <property type="entry name" value="Periplasmic binding protein-like II"/>
    <property type="match status" value="1"/>
</dbReference>
<comment type="similarity">
    <text evidence="1">Belongs to the bacterial solute-binding protein 1 family.</text>
</comment>
<comment type="caution">
    <text evidence="2">The sequence shown here is derived from an EMBL/GenBank/DDBJ whole genome shotgun (WGS) entry which is preliminary data.</text>
</comment>
<sequence length="389" mass="42621">MAIELRGLAWDHRRCWGPLDASVAPYRASHPDIRISWDRRSLFEFGEGRIEEVVRRYDLVIFDHPFIGDIAAAGLMVPFDACLSETERRRFEMDSVGPSWRSYQALGRQWALPIDAAAQVAACRPDLLAAYTERFPASYADVLDLARNLRSDGKWIALPLVPTDAMCLVLSLAAGAGETIGANGGFLPRTSVERIVGELRELAALAHPGSREWNPIRCFDHMVTHDDTVYVPYAFGYVNYAARHEGPALAFGDVPSSPPRGALLGGAGIGVSAFSKHPDAAAEYALFLCSETYQRGDYVAHGGQPGSRAAWLDDAVNEQTRGFFRDTLATLDGSYLRPTHPGFVDFFREATHKIVAAIDGEMAPAALAGWLDRRYALSLAGAQPDRRAV</sequence>
<evidence type="ECO:0000256" key="1">
    <source>
        <dbReference type="ARBA" id="ARBA00008520"/>
    </source>
</evidence>
<dbReference type="OrthoDB" id="9811622at2"/>
<evidence type="ECO:0000313" key="2">
    <source>
        <dbReference type="EMBL" id="PSJ59560.1"/>
    </source>
</evidence>
<protein>
    <submittedName>
        <fullName evidence="2">ABC transporter substrate-binding protein</fullName>
    </submittedName>
</protein>
<keyword evidence="3" id="KW-1185">Reference proteome</keyword>
<dbReference type="PANTHER" id="PTHR43649">
    <property type="entry name" value="ARABINOSE-BINDING PROTEIN-RELATED"/>
    <property type="match status" value="1"/>
</dbReference>
<dbReference type="Gene3D" id="3.40.190.10">
    <property type="entry name" value="Periplasmic binding protein-like II"/>
    <property type="match status" value="2"/>
</dbReference>
<dbReference type="InterPro" id="IPR050490">
    <property type="entry name" value="Bact_solute-bd_prot1"/>
</dbReference>
<gene>
    <name evidence="2" type="ORF">C7I84_13065</name>
</gene>
<dbReference type="AlphaFoldDB" id="A0A2P7SAR9"/>
<name>A0A2P7SAR9_9HYPH</name>
<dbReference type="PANTHER" id="PTHR43649:SF31">
    <property type="entry name" value="SN-GLYCEROL-3-PHOSPHATE-BINDING PERIPLASMIC PROTEIN UGPB"/>
    <property type="match status" value="1"/>
</dbReference>
<evidence type="ECO:0000313" key="3">
    <source>
        <dbReference type="Proteomes" id="UP000241229"/>
    </source>
</evidence>